<proteinExistence type="predicted"/>
<organism evidence="1 2">
    <name type="scientific">Deinococcus yavapaiensis KR-236</name>
    <dbReference type="NCBI Taxonomy" id="694435"/>
    <lineage>
        <taxon>Bacteria</taxon>
        <taxon>Thermotogati</taxon>
        <taxon>Deinococcota</taxon>
        <taxon>Deinococci</taxon>
        <taxon>Deinococcales</taxon>
        <taxon>Deinococcaceae</taxon>
        <taxon>Deinococcus</taxon>
    </lineage>
</organism>
<keyword evidence="2" id="KW-1185">Reference proteome</keyword>
<dbReference type="EMBL" id="QJSX01000015">
    <property type="protein sequence ID" value="PYE51100.1"/>
    <property type="molecule type" value="Genomic_DNA"/>
</dbReference>
<dbReference type="InterPro" id="IPR018684">
    <property type="entry name" value="DUF2171"/>
</dbReference>
<protein>
    <recommendedName>
        <fullName evidence="3">DUF2171 domain-containing protein</fullName>
    </recommendedName>
</protein>
<dbReference type="Proteomes" id="UP000248326">
    <property type="component" value="Unassembled WGS sequence"/>
</dbReference>
<evidence type="ECO:0000313" key="2">
    <source>
        <dbReference type="Proteomes" id="UP000248326"/>
    </source>
</evidence>
<name>A0A318S7D5_9DEIO</name>
<reference evidence="1 2" key="1">
    <citation type="submission" date="2018-06" db="EMBL/GenBank/DDBJ databases">
        <title>Genomic Encyclopedia of Type Strains, Phase IV (KMG-IV): sequencing the most valuable type-strain genomes for metagenomic binning, comparative biology and taxonomic classification.</title>
        <authorList>
            <person name="Goeker M."/>
        </authorList>
    </citation>
    <scope>NUCLEOTIDE SEQUENCE [LARGE SCALE GENOMIC DNA]</scope>
    <source>
        <strain evidence="1 2">DSM 18048</strain>
    </source>
</reference>
<dbReference type="Pfam" id="PF09939">
    <property type="entry name" value="DUF2171"/>
    <property type="match status" value="1"/>
</dbReference>
<sequence length="101" mass="11010">MNIRPGMNVVNSQSEAIGRVVESSDQYIEIETSSDGSHHWVPVSLVKDVSNEEVCLSGSGDDLSSRWLSKDPSAFREALVDEALEETFPGSDPPSFNPQKS</sequence>
<accession>A0A318S7D5</accession>
<dbReference type="OrthoDB" id="6166220at2"/>
<gene>
    <name evidence="1" type="ORF">DES52_11532</name>
</gene>
<evidence type="ECO:0008006" key="3">
    <source>
        <dbReference type="Google" id="ProtNLM"/>
    </source>
</evidence>
<dbReference type="RefSeq" id="WP_110888016.1">
    <property type="nucleotide sequence ID" value="NZ_QJSX01000015.1"/>
</dbReference>
<dbReference type="AlphaFoldDB" id="A0A318S7D5"/>
<comment type="caution">
    <text evidence="1">The sequence shown here is derived from an EMBL/GenBank/DDBJ whole genome shotgun (WGS) entry which is preliminary data.</text>
</comment>
<evidence type="ECO:0000313" key="1">
    <source>
        <dbReference type="EMBL" id="PYE51100.1"/>
    </source>
</evidence>